<feature type="transmembrane region" description="Helical" evidence="6">
    <location>
        <begin position="425"/>
        <end position="442"/>
    </location>
</feature>
<feature type="transmembrane region" description="Helical" evidence="6">
    <location>
        <begin position="67"/>
        <end position="94"/>
    </location>
</feature>
<sequence length="478" mass="51121">MAEESLAIGTDEWVAAHEGRTSGQVQGPVARTFGRLPWWVWGSIAVLVAVVLPLIGSTYLMRVGVNLGLFLMLALGLNLVVGYAGLLDIGYVAFYGLGAYGFAMLASDKFGVHLPTVVAVPVVVAAVSIFGLVLGLAARRLLGDYLAIVTLFFGQMFVEFALSGDAITVPGRAEQVDLTGGTNGITDVDRFSFLGVEFSSDRWYYYLLVVLVVLLALAVRRLDGSRIGRAWKAVGQDPLAAEAMTMPVNRLKIMAFVVGAGIAGLAGTVFAAVQRGVFPSSFDLPLLILLYAAVILGGSGSLKGALIGAALLSLLPEALREPSYSEMVFVLLLVAGLALAVRSWRDRIIVVVATVVFGFVMNLLFTLLHVQGVPASAWTSGPVSTLLGHWLFVPQDRVLWGNLGFVGLVVLLAVLTLVGTRVRPILLPAIVWLSIFVWFVRLADVPSITRQLLIGALLIVLMIVRPQGLFGRRQVEVL</sequence>
<evidence type="ECO:0000256" key="3">
    <source>
        <dbReference type="ARBA" id="ARBA00022692"/>
    </source>
</evidence>
<evidence type="ECO:0000313" key="7">
    <source>
        <dbReference type="EMBL" id="GGM98379.1"/>
    </source>
</evidence>
<feature type="transmembrane region" description="Helical" evidence="6">
    <location>
        <begin position="145"/>
        <end position="162"/>
    </location>
</feature>
<evidence type="ECO:0000256" key="6">
    <source>
        <dbReference type="SAM" id="Phobius"/>
    </source>
</evidence>
<evidence type="ECO:0000313" key="8">
    <source>
        <dbReference type="Proteomes" id="UP000623461"/>
    </source>
</evidence>
<evidence type="ECO:0000256" key="4">
    <source>
        <dbReference type="ARBA" id="ARBA00022989"/>
    </source>
</evidence>
<feature type="transmembrane region" description="Helical" evidence="6">
    <location>
        <begin position="448"/>
        <end position="464"/>
    </location>
</feature>
<feature type="transmembrane region" description="Helical" evidence="6">
    <location>
        <begin position="38"/>
        <end position="60"/>
    </location>
</feature>
<dbReference type="CDD" id="cd06581">
    <property type="entry name" value="TM_PBP1_LivM_like"/>
    <property type="match status" value="1"/>
</dbReference>
<keyword evidence="8" id="KW-1185">Reference proteome</keyword>
<organism evidence="7 8">
    <name type="scientific">Terrabacter tumescens</name>
    <dbReference type="NCBI Taxonomy" id="60443"/>
    <lineage>
        <taxon>Bacteria</taxon>
        <taxon>Bacillati</taxon>
        <taxon>Actinomycetota</taxon>
        <taxon>Actinomycetes</taxon>
        <taxon>Micrococcales</taxon>
        <taxon>Intrasporangiaceae</taxon>
        <taxon>Terrabacter</taxon>
    </lineage>
</organism>
<dbReference type="PANTHER" id="PTHR30482:SF10">
    <property type="entry name" value="HIGH-AFFINITY BRANCHED-CHAIN AMINO ACID TRANSPORT PROTEIN BRAE"/>
    <property type="match status" value="1"/>
</dbReference>
<feature type="transmembrane region" description="Helical" evidence="6">
    <location>
        <begin position="114"/>
        <end position="138"/>
    </location>
</feature>
<keyword evidence="5 6" id="KW-0472">Membrane</keyword>
<feature type="transmembrane region" description="Helical" evidence="6">
    <location>
        <begin position="399"/>
        <end position="418"/>
    </location>
</feature>
<gene>
    <name evidence="7" type="ORF">GCM10009721_26670</name>
</gene>
<dbReference type="PANTHER" id="PTHR30482">
    <property type="entry name" value="HIGH-AFFINITY BRANCHED-CHAIN AMINO ACID TRANSPORT SYSTEM PERMEASE"/>
    <property type="match status" value="1"/>
</dbReference>
<dbReference type="RefSeq" id="WP_052358617.1">
    <property type="nucleotide sequence ID" value="NZ_BMNZ01000005.1"/>
</dbReference>
<comment type="subcellular location">
    <subcellularLocation>
        <location evidence="1">Cell membrane</location>
        <topology evidence="1">Multi-pass membrane protein</topology>
    </subcellularLocation>
</comment>
<feature type="transmembrane region" description="Helical" evidence="6">
    <location>
        <begin position="253"/>
        <end position="274"/>
    </location>
</feature>
<proteinExistence type="predicted"/>
<name>A0ABQ2I3D7_9MICO</name>
<accession>A0ABQ2I3D7</accession>
<reference evidence="8" key="1">
    <citation type="journal article" date="2019" name="Int. J. Syst. Evol. Microbiol.">
        <title>The Global Catalogue of Microorganisms (GCM) 10K type strain sequencing project: providing services to taxonomists for standard genome sequencing and annotation.</title>
        <authorList>
            <consortium name="The Broad Institute Genomics Platform"/>
            <consortium name="The Broad Institute Genome Sequencing Center for Infectious Disease"/>
            <person name="Wu L."/>
            <person name="Ma J."/>
        </authorList>
    </citation>
    <scope>NUCLEOTIDE SEQUENCE [LARGE SCALE GENOMIC DNA]</scope>
    <source>
        <strain evidence="8">JCM 1365</strain>
    </source>
</reference>
<dbReference type="InterPro" id="IPR043428">
    <property type="entry name" value="LivM-like"/>
</dbReference>
<dbReference type="EMBL" id="BMNZ01000005">
    <property type="protein sequence ID" value="GGM98379.1"/>
    <property type="molecule type" value="Genomic_DNA"/>
</dbReference>
<feature type="transmembrane region" description="Helical" evidence="6">
    <location>
        <begin position="324"/>
        <end position="342"/>
    </location>
</feature>
<feature type="transmembrane region" description="Helical" evidence="6">
    <location>
        <begin position="348"/>
        <end position="368"/>
    </location>
</feature>
<keyword evidence="3 6" id="KW-0812">Transmembrane</keyword>
<feature type="transmembrane region" description="Helical" evidence="6">
    <location>
        <begin position="203"/>
        <end position="222"/>
    </location>
</feature>
<evidence type="ECO:0008006" key="9">
    <source>
        <dbReference type="Google" id="ProtNLM"/>
    </source>
</evidence>
<keyword evidence="2" id="KW-1003">Cell membrane</keyword>
<protein>
    <recommendedName>
        <fullName evidence="9">Branched-chain amino acid ABC transporter permease</fullName>
    </recommendedName>
</protein>
<evidence type="ECO:0000256" key="5">
    <source>
        <dbReference type="ARBA" id="ARBA00023136"/>
    </source>
</evidence>
<dbReference type="InterPro" id="IPR001851">
    <property type="entry name" value="ABC_transp_permease"/>
</dbReference>
<comment type="caution">
    <text evidence="7">The sequence shown here is derived from an EMBL/GenBank/DDBJ whole genome shotgun (WGS) entry which is preliminary data.</text>
</comment>
<evidence type="ECO:0000256" key="1">
    <source>
        <dbReference type="ARBA" id="ARBA00004651"/>
    </source>
</evidence>
<dbReference type="Proteomes" id="UP000623461">
    <property type="component" value="Unassembled WGS sequence"/>
</dbReference>
<dbReference type="Pfam" id="PF02653">
    <property type="entry name" value="BPD_transp_2"/>
    <property type="match status" value="1"/>
</dbReference>
<keyword evidence="4 6" id="KW-1133">Transmembrane helix</keyword>
<evidence type="ECO:0000256" key="2">
    <source>
        <dbReference type="ARBA" id="ARBA00022475"/>
    </source>
</evidence>